<evidence type="ECO:0000313" key="2">
    <source>
        <dbReference type="EMBL" id="MBG0739022.1"/>
    </source>
</evidence>
<accession>A0A931CL88</accession>
<gene>
    <name evidence="2" type="ORF">IV500_06355</name>
</gene>
<reference evidence="2 3" key="1">
    <citation type="submission" date="2020-11" db="EMBL/GenBank/DDBJ databases">
        <title>Arthrobacter antarcticus sp. nov., isolated from Antarctic Soil.</title>
        <authorList>
            <person name="Li J."/>
        </authorList>
    </citation>
    <scope>NUCLEOTIDE SEQUENCE [LARGE SCALE GENOMIC DNA]</scope>
    <source>
        <strain evidence="2 3">Z1-20</strain>
    </source>
</reference>
<dbReference type="AlphaFoldDB" id="A0A931CL88"/>
<feature type="region of interest" description="Disordered" evidence="1">
    <location>
        <begin position="1"/>
        <end position="32"/>
    </location>
</feature>
<sequence length="141" mass="15193">MQDSPYAAHMGFMTSSPSAAPTVTSPAERASAGRQAITDCPYTFEELQGDGDAELVEHAAACDENVNAALDRIGELGVDEAHLLGKFLAEQLVQNAIDAEYKEQLGAYRAAPRTTIPEEDGVLAYELNDPKHPDYLDRLGI</sequence>
<name>A0A931CL88_9MICC</name>
<feature type="compositionally biased region" description="Low complexity" evidence="1">
    <location>
        <begin position="14"/>
        <end position="27"/>
    </location>
</feature>
<dbReference type="Proteomes" id="UP000655366">
    <property type="component" value="Unassembled WGS sequence"/>
</dbReference>
<protein>
    <submittedName>
        <fullName evidence="2">Uncharacterized protein</fullName>
    </submittedName>
</protein>
<keyword evidence="3" id="KW-1185">Reference proteome</keyword>
<comment type="caution">
    <text evidence="2">The sequence shown here is derived from an EMBL/GenBank/DDBJ whole genome shotgun (WGS) entry which is preliminary data.</text>
</comment>
<organism evidence="2 3">
    <name type="scientific">Arthrobacter terrae</name>
    <dbReference type="NCBI Taxonomy" id="2935737"/>
    <lineage>
        <taxon>Bacteria</taxon>
        <taxon>Bacillati</taxon>
        <taxon>Actinomycetota</taxon>
        <taxon>Actinomycetes</taxon>
        <taxon>Micrococcales</taxon>
        <taxon>Micrococcaceae</taxon>
        <taxon>Arthrobacter</taxon>
    </lineage>
</organism>
<evidence type="ECO:0000313" key="3">
    <source>
        <dbReference type="Proteomes" id="UP000655366"/>
    </source>
</evidence>
<evidence type="ECO:0000256" key="1">
    <source>
        <dbReference type="SAM" id="MobiDB-lite"/>
    </source>
</evidence>
<dbReference type="EMBL" id="JADNYM010000006">
    <property type="protein sequence ID" value="MBG0739022.1"/>
    <property type="molecule type" value="Genomic_DNA"/>
</dbReference>
<proteinExistence type="predicted"/>